<evidence type="ECO:0000313" key="1">
    <source>
        <dbReference type="EMBL" id="KAA1119876.1"/>
    </source>
</evidence>
<gene>
    <name evidence="1" type="ORF">PGT21_035738</name>
</gene>
<keyword evidence="2" id="KW-1185">Reference proteome</keyword>
<comment type="caution">
    <text evidence="1">The sequence shown here is derived from an EMBL/GenBank/DDBJ whole genome shotgun (WGS) entry which is preliminary data.</text>
</comment>
<dbReference type="Proteomes" id="UP000324748">
    <property type="component" value="Unassembled WGS sequence"/>
</dbReference>
<reference evidence="1 2" key="1">
    <citation type="submission" date="2019-05" db="EMBL/GenBank/DDBJ databases">
        <title>Emergence of the Ug99 lineage of the wheat stem rust pathogen through somatic hybridization.</title>
        <authorList>
            <person name="Li F."/>
            <person name="Upadhyaya N.M."/>
            <person name="Sperschneider J."/>
            <person name="Matny O."/>
            <person name="Nguyen-Phuc H."/>
            <person name="Mago R."/>
            <person name="Raley C."/>
            <person name="Miller M.E."/>
            <person name="Silverstein K.A.T."/>
            <person name="Henningsen E."/>
            <person name="Hirsch C.D."/>
            <person name="Visser B."/>
            <person name="Pretorius Z.A."/>
            <person name="Steffenson B.J."/>
            <person name="Schwessinger B."/>
            <person name="Dodds P.N."/>
            <person name="Figueroa M."/>
        </authorList>
    </citation>
    <scope>NUCLEOTIDE SEQUENCE [LARGE SCALE GENOMIC DNA]</scope>
    <source>
        <strain evidence="1">21-0</strain>
    </source>
</reference>
<organism evidence="1 2">
    <name type="scientific">Puccinia graminis f. sp. tritici</name>
    <dbReference type="NCBI Taxonomy" id="56615"/>
    <lineage>
        <taxon>Eukaryota</taxon>
        <taxon>Fungi</taxon>
        <taxon>Dikarya</taxon>
        <taxon>Basidiomycota</taxon>
        <taxon>Pucciniomycotina</taxon>
        <taxon>Pucciniomycetes</taxon>
        <taxon>Pucciniales</taxon>
        <taxon>Pucciniaceae</taxon>
        <taxon>Puccinia</taxon>
    </lineage>
</organism>
<sequence>MGTPIHKQKGCRSIPRLRMSYNNHERYHFGSDILDQISPTNISLFLVTPIADHCCHCDRNNSPFVVSGYVCQFSPKGNNPTNAYNQSSQVRNLLASETSAWLSL</sequence>
<accession>A0A5B0R2Z7</accession>
<dbReference type="AlphaFoldDB" id="A0A5B0R2Z7"/>
<protein>
    <submittedName>
        <fullName evidence="1">Uncharacterized protein</fullName>
    </submittedName>
</protein>
<proteinExistence type="predicted"/>
<dbReference type="EMBL" id="VSWC01000001">
    <property type="protein sequence ID" value="KAA1119876.1"/>
    <property type="molecule type" value="Genomic_DNA"/>
</dbReference>
<name>A0A5B0R2Z7_PUCGR</name>
<evidence type="ECO:0000313" key="2">
    <source>
        <dbReference type="Proteomes" id="UP000324748"/>
    </source>
</evidence>